<evidence type="ECO:0000256" key="1">
    <source>
        <dbReference type="ARBA" id="ARBA00004141"/>
    </source>
</evidence>
<comment type="similarity">
    <text evidence="2 12">Belongs to the short-chain dehydrogenases/reductases (SDR) family.</text>
</comment>
<comment type="subcellular location">
    <subcellularLocation>
        <location evidence="1">Membrane</location>
        <topology evidence="1">Multi-pass membrane protein</topology>
    </subcellularLocation>
</comment>
<evidence type="ECO:0000313" key="14">
    <source>
        <dbReference type="EMBL" id="RWS17858.1"/>
    </source>
</evidence>
<comment type="caution">
    <text evidence="14">The sequence shown here is derived from an EMBL/GenBank/DDBJ whole genome shotgun (WGS) entry which is preliminary data.</text>
</comment>
<reference evidence="14 15" key="1">
    <citation type="journal article" date="2018" name="Gigascience">
        <title>Genomes of trombidid mites reveal novel predicted allergens and laterally-transferred genes associated with secondary metabolism.</title>
        <authorList>
            <person name="Dong X."/>
            <person name="Chaisiri K."/>
            <person name="Xia D."/>
            <person name="Armstrong S.D."/>
            <person name="Fang Y."/>
            <person name="Donnelly M.J."/>
            <person name="Kadowaki T."/>
            <person name="McGarry J.W."/>
            <person name="Darby A.C."/>
            <person name="Makepeace B.L."/>
        </authorList>
    </citation>
    <scope>NUCLEOTIDE SEQUENCE [LARGE SCALE GENOMIC DNA]</scope>
    <source>
        <strain evidence="14">UoL-WK</strain>
    </source>
</reference>
<comment type="function">
    <text evidence="9">Catalyzes the reduction of all-trans-retinal to all-trans-retinol in the presence of NADPH.</text>
</comment>
<dbReference type="InterPro" id="IPR002347">
    <property type="entry name" value="SDR_fam"/>
</dbReference>
<dbReference type="AlphaFoldDB" id="A0A3S3SR17"/>
<evidence type="ECO:0000256" key="10">
    <source>
        <dbReference type="ARBA" id="ARBA00068717"/>
    </source>
</evidence>
<dbReference type="CDD" id="cd05339">
    <property type="entry name" value="17beta-HSDXI-like_SDR_c"/>
    <property type="match status" value="1"/>
</dbReference>
<name>A0A3S3SR17_9ACAR</name>
<dbReference type="EMBL" id="NCKU01000028">
    <property type="protein sequence ID" value="RWS17858.1"/>
    <property type="molecule type" value="Genomic_DNA"/>
</dbReference>
<dbReference type="OrthoDB" id="10253736at2759"/>
<dbReference type="GO" id="GO:0016020">
    <property type="term" value="C:membrane"/>
    <property type="evidence" value="ECO:0007669"/>
    <property type="project" value="UniProtKB-SubCell"/>
</dbReference>
<evidence type="ECO:0000256" key="2">
    <source>
        <dbReference type="ARBA" id="ARBA00006484"/>
    </source>
</evidence>
<dbReference type="STRING" id="1965070.A0A3S3SR17"/>
<evidence type="ECO:0000256" key="3">
    <source>
        <dbReference type="ARBA" id="ARBA00022692"/>
    </source>
</evidence>
<keyword evidence="6" id="KW-0560">Oxidoreductase</keyword>
<evidence type="ECO:0000256" key="5">
    <source>
        <dbReference type="ARBA" id="ARBA00022989"/>
    </source>
</evidence>
<keyword evidence="3 13" id="KW-0812">Transmembrane</keyword>
<gene>
    <name evidence="14" type="ORF">B4U79_05038</name>
</gene>
<evidence type="ECO:0000256" key="9">
    <source>
        <dbReference type="ARBA" id="ARBA00059620"/>
    </source>
</evidence>
<evidence type="ECO:0000256" key="11">
    <source>
        <dbReference type="ARBA" id="ARBA00082544"/>
    </source>
</evidence>
<proteinExistence type="inferred from homology"/>
<keyword evidence="8 13" id="KW-0472">Membrane</keyword>
<keyword evidence="7" id="KW-0443">Lipid metabolism</keyword>
<evidence type="ECO:0000256" key="12">
    <source>
        <dbReference type="RuleBase" id="RU000363"/>
    </source>
</evidence>
<keyword evidence="5 13" id="KW-1133">Transmembrane helix</keyword>
<evidence type="ECO:0000256" key="8">
    <source>
        <dbReference type="ARBA" id="ARBA00023136"/>
    </source>
</evidence>
<dbReference type="Pfam" id="PF00106">
    <property type="entry name" value="adh_short"/>
    <property type="match status" value="1"/>
</dbReference>
<dbReference type="Proteomes" id="UP000285301">
    <property type="component" value="Unassembled WGS sequence"/>
</dbReference>
<dbReference type="FunFam" id="3.40.50.720:FF:000131">
    <property type="entry name" value="Short-chain dehydrogenase/reductase 3"/>
    <property type="match status" value="1"/>
</dbReference>
<evidence type="ECO:0000256" key="7">
    <source>
        <dbReference type="ARBA" id="ARBA00023098"/>
    </source>
</evidence>
<dbReference type="Gene3D" id="3.40.50.720">
    <property type="entry name" value="NAD(P)-binding Rossmann-like Domain"/>
    <property type="match status" value="1"/>
</dbReference>
<accession>A0A3S3SR17</accession>
<dbReference type="GO" id="GO:0005811">
    <property type="term" value="C:lipid droplet"/>
    <property type="evidence" value="ECO:0007669"/>
    <property type="project" value="TreeGrafter"/>
</dbReference>
<dbReference type="InterPro" id="IPR036291">
    <property type="entry name" value="NAD(P)-bd_dom_sf"/>
</dbReference>
<evidence type="ECO:0000256" key="4">
    <source>
        <dbReference type="ARBA" id="ARBA00022857"/>
    </source>
</evidence>
<dbReference type="PANTHER" id="PTHR24322:SF746">
    <property type="entry name" value="SHORT CHAIN DEHYDROGENASE_REDUCTASE FAMILY 16C MEMBER 5"/>
    <property type="match status" value="1"/>
</dbReference>
<protein>
    <recommendedName>
        <fullName evidence="10">Short-chain dehydrogenase/reductase 3</fullName>
    </recommendedName>
    <alternativeName>
        <fullName evidence="11">Retinal short-chain dehydrogenase/reductase 1</fullName>
    </alternativeName>
</protein>
<evidence type="ECO:0000313" key="15">
    <source>
        <dbReference type="Proteomes" id="UP000285301"/>
    </source>
</evidence>
<evidence type="ECO:0000256" key="6">
    <source>
        <dbReference type="ARBA" id="ARBA00023002"/>
    </source>
</evidence>
<keyword evidence="4" id="KW-0521">NADP</keyword>
<dbReference type="PANTHER" id="PTHR24322">
    <property type="entry name" value="PKSB"/>
    <property type="match status" value="1"/>
</dbReference>
<feature type="transmembrane region" description="Helical" evidence="13">
    <location>
        <begin position="6"/>
        <end position="27"/>
    </location>
</feature>
<dbReference type="InterPro" id="IPR020904">
    <property type="entry name" value="Sc_DH/Rdtase_CS"/>
</dbReference>
<dbReference type="PRINTS" id="PR00080">
    <property type="entry name" value="SDRFAMILY"/>
</dbReference>
<keyword evidence="15" id="KW-1185">Reference proteome</keyword>
<dbReference type="GO" id="GO:0052650">
    <property type="term" value="F:all-trans-retinol dehydrogenase (NADP+) activity"/>
    <property type="evidence" value="ECO:0007669"/>
    <property type="project" value="UniProtKB-ARBA"/>
</dbReference>
<sequence length="302" mass="33864">MQDSLTKIKFIILLFYYWGQAIFTHFIPRRLRFKKIDEEIVLITGAGSGLGRILATKLSKSVSHLILWDLNEIGLNETAKLVREEGGSCSTYVVDVSNRHMVYETADRMSKEVGAVSMVINNAGIVNGKELLQLPNDKIVKTFEVNVLAHYWICKAFIPNMMKKNKGHIVTISSVVGFFGASNLSDYAGSKYAATRFHECLQLELLDAGYDGINFTLVCPYFMNTKMFEGAKALILSNQKVEYVADEIIAAIRTNQTHLYLPKPFYIIHTIKSLLPTRSLYALNTAMGGRKAMSDFVGGLRK</sequence>
<evidence type="ECO:0000256" key="13">
    <source>
        <dbReference type="SAM" id="Phobius"/>
    </source>
</evidence>
<organism evidence="14 15">
    <name type="scientific">Dinothrombium tinctorium</name>
    <dbReference type="NCBI Taxonomy" id="1965070"/>
    <lineage>
        <taxon>Eukaryota</taxon>
        <taxon>Metazoa</taxon>
        <taxon>Ecdysozoa</taxon>
        <taxon>Arthropoda</taxon>
        <taxon>Chelicerata</taxon>
        <taxon>Arachnida</taxon>
        <taxon>Acari</taxon>
        <taxon>Acariformes</taxon>
        <taxon>Trombidiformes</taxon>
        <taxon>Prostigmata</taxon>
        <taxon>Anystina</taxon>
        <taxon>Parasitengona</taxon>
        <taxon>Trombidioidea</taxon>
        <taxon>Trombidiidae</taxon>
        <taxon>Dinothrombium</taxon>
    </lineage>
</organism>
<dbReference type="PROSITE" id="PS00061">
    <property type="entry name" value="ADH_SHORT"/>
    <property type="match status" value="1"/>
</dbReference>
<dbReference type="PRINTS" id="PR00081">
    <property type="entry name" value="GDHRDH"/>
</dbReference>
<dbReference type="SUPFAM" id="SSF51735">
    <property type="entry name" value="NAD(P)-binding Rossmann-fold domains"/>
    <property type="match status" value="1"/>
</dbReference>